<keyword evidence="3 6" id="KW-0347">Helicase</keyword>
<dbReference type="InterPro" id="IPR014001">
    <property type="entry name" value="Helicase_ATP-bd"/>
</dbReference>
<proteinExistence type="inferred from homology"/>
<feature type="domain" description="Helicase ATP-binding" evidence="9">
    <location>
        <begin position="102"/>
        <end position="285"/>
    </location>
</feature>
<dbReference type="PROSITE" id="PS51194">
    <property type="entry name" value="HELICASE_CTER"/>
    <property type="match status" value="1"/>
</dbReference>
<dbReference type="Proteomes" id="UP000193218">
    <property type="component" value="Unassembled WGS sequence"/>
</dbReference>
<dbReference type="CDD" id="cd18787">
    <property type="entry name" value="SF2_C_DEAD"/>
    <property type="match status" value="1"/>
</dbReference>
<dbReference type="SUPFAM" id="SSF52540">
    <property type="entry name" value="P-loop containing nucleoside triphosphate hydrolases"/>
    <property type="match status" value="2"/>
</dbReference>
<keyword evidence="5 7" id="KW-0694">RNA-binding</keyword>
<keyword evidence="4 6" id="KW-0067">ATP-binding</keyword>
<dbReference type="SMART" id="SM00490">
    <property type="entry name" value="HELICc"/>
    <property type="match status" value="1"/>
</dbReference>
<dbReference type="Pfam" id="PF00270">
    <property type="entry name" value="DEAD"/>
    <property type="match status" value="1"/>
</dbReference>
<name>A0A1Y1UD94_9TREE</name>
<organism evidence="11 12">
    <name type="scientific">Kockovaella imperatae</name>
    <dbReference type="NCBI Taxonomy" id="4999"/>
    <lineage>
        <taxon>Eukaryota</taxon>
        <taxon>Fungi</taxon>
        <taxon>Dikarya</taxon>
        <taxon>Basidiomycota</taxon>
        <taxon>Agaricomycotina</taxon>
        <taxon>Tremellomycetes</taxon>
        <taxon>Tremellales</taxon>
        <taxon>Cuniculitremaceae</taxon>
        <taxon>Kockovaella</taxon>
    </lineage>
</organism>
<evidence type="ECO:0000256" key="3">
    <source>
        <dbReference type="ARBA" id="ARBA00022806"/>
    </source>
</evidence>
<evidence type="ECO:0000256" key="5">
    <source>
        <dbReference type="ARBA" id="ARBA00022884"/>
    </source>
</evidence>
<dbReference type="PROSITE" id="PS51192">
    <property type="entry name" value="HELICASE_ATP_BIND_1"/>
    <property type="match status" value="1"/>
</dbReference>
<dbReference type="GO" id="GO:0005524">
    <property type="term" value="F:ATP binding"/>
    <property type="evidence" value="ECO:0007669"/>
    <property type="project" value="UniProtKB-UniRule"/>
</dbReference>
<dbReference type="PANTHER" id="PTHR24031">
    <property type="entry name" value="RNA HELICASE"/>
    <property type="match status" value="1"/>
</dbReference>
<dbReference type="EC" id="3.6.4.13" evidence="7"/>
<evidence type="ECO:0000256" key="6">
    <source>
        <dbReference type="RuleBase" id="RU000492"/>
    </source>
</evidence>
<dbReference type="CDD" id="cd17964">
    <property type="entry name" value="DEADc_MSS116"/>
    <property type="match status" value="1"/>
</dbReference>
<dbReference type="RefSeq" id="XP_021870157.1">
    <property type="nucleotide sequence ID" value="XM_022016271.1"/>
</dbReference>
<comment type="catalytic activity">
    <reaction evidence="7">
        <text>ATP + H2O = ADP + phosphate + H(+)</text>
        <dbReference type="Rhea" id="RHEA:13065"/>
        <dbReference type="ChEBI" id="CHEBI:15377"/>
        <dbReference type="ChEBI" id="CHEBI:15378"/>
        <dbReference type="ChEBI" id="CHEBI:30616"/>
        <dbReference type="ChEBI" id="CHEBI:43474"/>
        <dbReference type="ChEBI" id="CHEBI:456216"/>
        <dbReference type="EC" id="3.6.4.13"/>
    </reaction>
</comment>
<comment type="domain">
    <text evidence="7">The Q motif is unique to and characteristic of the DEAD box family of RNA helicases and controls ATP binding and hydrolysis.</text>
</comment>
<comment type="similarity">
    <text evidence="6">Belongs to the DEAD box helicase family.</text>
</comment>
<feature type="domain" description="Helicase C-terminal" evidence="10">
    <location>
        <begin position="319"/>
        <end position="467"/>
    </location>
</feature>
<dbReference type="InterPro" id="IPR027417">
    <property type="entry name" value="P-loop_NTPase"/>
</dbReference>
<reference evidence="11 12" key="1">
    <citation type="submission" date="2017-03" db="EMBL/GenBank/DDBJ databases">
        <title>Widespread Adenine N6-methylation of Active Genes in Fungi.</title>
        <authorList>
            <consortium name="DOE Joint Genome Institute"/>
            <person name="Mondo S.J."/>
            <person name="Dannebaum R.O."/>
            <person name="Kuo R.C."/>
            <person name="Louie K.B."/>
            <person name="Bewick A.J."/>
            <person name="Labutti K."/>
            <person name="Haridas S."/>
            <person name="Kuo A."/>
            <person name="Salamov A."/>
            <person name="Ahrendt S.R."/>
            <person name="Lau R."/>
            <person name="Bowen B.P."/>
            <person name="Lipzen A."/>
            <person name="Sullivan W."/>
            <person name="Andreopoulos W.B."/>
            <person name="Clum A."/>
            <person name="Lindquist E."/>
            <person name="Daum C."/>
            <person name="Northen T.R."/>
            <person name="Ramamoorthy G."/>
            <person name="Schmitz R.J."/>
            <person name="Gryganskyi A."/>
            <person name="Culley D."/>
            <person name="Magnuson J."/>
            <person name="James T.Y."/>
            <person name="O'Malley M.A."/>
            <person name="Stajich J.E."/>
            <person name="Spatafora J.W."/>
            <person name="Visel A."/>
            <person name="Grigoriev I.V."/>
        </authorList>
    </citation>
    <scope>NUCLEOTIDE SEQUENCE [LARGE SCALE GENOMIC DNA]</scope>
    <source>
        <strain evidence="11 12">NRRL Y-17943</strain>
    </source>
</reference>
<evidence type="ECO:0000256" key="2">
    <source>
        <dbReference type="ARBA" id="ARBA00022801"/>
    </source>
</evidence>
<feature type="region of interest" description="Disordered" evidence="8">
    <location>
        <begin position="29"/>
        <end position="76"/>
    </location>
</feature>
<dbReference type="InterPro" id="IPR000629">
    <property type="entry name" value="RNA-helicase_DEAD-box_CS"/>
</dbReference>
<dbReference type="GO" id="GO:0016787">
    <property type="term" value="F:hydrolase activity"/>
    <property type="evidence" value="ECO:0007669"/>
    <property type="project" value="UniProtKB-KW"/>
</dbReference>
<feature type="region of interest" description="Disordered" evidence="8">
    <location>
        <begin position="547"/>
        <end position="568"/>
    </location>
</feature>
<comment type="function">
    <text evidence="7">RNA helicase.</text>
</comment>
<evidence type="ECO:0000313" key="11">
    <source>
        <dbReference type="EMBL" id="ORX36028.1"/>
    </source>
</evidence>
<evidence type="ECO:0000256" key="7">
    <source>
        <dbReference type="RuleBase" id="RU365068"/>
    </source>
</evidence>
<evidence type="ECO:0000259" key="9">
    <source>
        <dbReference type="PROSITE" id="PS51192"/>
    </source>
</evidence>
<sequence length="568" mass="61801">MASIRWCSTLSSSLRSYRGIMAAEKVALSVSQGSAGPKRSRYRPHRRPASTQTAPKEPLPARSTTPKPVDGPSFTDIAPGLDPALLKNLPFQTCTEVQAATLPAILNGDDVLAQAKTGTGKTVAFLLPSIQRLLSSPMPSPQHTTILAISPTRELAQQIAVTADGLLNVGAHGGNRYRVQCVVGGTNMRTDLKQLQSQRCDVLVATPGRLIDLLDNGGIQPRFAQLKTLVLDEADRLLDQGFRRELAKIISMLPSNGRQTLLFSATLPKEVENIASIALKKEHKFISTLKEEDVNVHQHVRQESVVVPGNDIVAATYVALQREYSLRKERGGFKVMVFLPTARSAAIYRDVFLNLEMPCPVWEIHSRMSQPARAKATEEFRQASTGVLFSSDVTARGIDVKGISAVIQVGLPSSADQYIHRLGRTARAGAEGHGVIVLGDFESHFLTERTIKTLPIQPITLPPLDSAHGALQMAFRSVSDDDKAKAYSAWLGYYRGSMKAMKWKAVDLVQAGNAFARHTLHYGEDAVGDWKPPGLLAKTVGMMGLRGTPGLNVVKEPPREPRPGPKQM</sequence>
<dbReference type="EMBL" id="NBSH01000009">
    <property type="protein sequence ID" value="ORX36028.1"/>
    <property type="molecule type" value="Genomic_DNA"/>
</dbReference>
<dbReference type="GO" id="GO:0003723">
    <property type="term" value="F:RNA binding"/>
    <property type="evidence" value="ECO:0007669"/>
    <property type="project" value="UniProtKB-UniRule"/>
</dbReference>
<dbReference type="InterPro" id="IPR001650">
    <property type="entry name" value="Helicase_C-like"/>
</dbReference>
<protein>
    <recommendedName>
        <fullName evidence="7">ATP-dependent RNA helicase</fullName>
        <ecNumber evidence="7">3.6.4.13</ecNumber>
    </recommendedName>
</protein>
<dbReference type="OrthoDB" id="193716at2759"/>
<comment type="caution">
    <text evidence="11">The sequence shown here is derived from an EMBL/GenBank/DDBJ whole genome shotgun (WGS) entry which is preliminary data.</text>
</comment>
<gene>
    <name evidence="11" type="ORF">BD324DRAFT_629905</name>
</gene>
<evidence type="ECO:0000313" key="12">
    <source>
        <dbReference type="Proteomes" id="UP000193218"/>
    </source>
</evidence>
<dbReference type="InParanoid" id="A0A1Y1UD94"/>
<evidence type="ECO:0000256" key="1">
    <source>
        <dbReference type="ARBA" id="ARBA00022741"/>
    </source>
</evidence>
<dbReference type="SMART" id="SM00487">
    <property type="entry name" value="DEXDc"/>
    <property type="match status" value="1"/>
</dbReference>
<keyword evidence="1 6" id="KW-0547">Nucleotide-binding</keyword>
<dbReference type="Pfam" id="PF00271">
    <property type="entry name" value="Helicase_C"/>
    <property type="match status" value="1"/>
</dbReference>
<evidence type="ECO:0000256" key="4">
    <source>
        <dbReference type="ARBA" id="ARBA00022840"/>
    </source>
</evidence>
<dbReference type="GeneID" id="33558080"/>
<keyword evidence="2 6" id="KW-0378">Hydrolase</keyword>
<keyword evidence="12" id="KW-1185">Reference proteome</keyword>
<feature type="compositionally biased region" description="Basic residues" evidence="8">
    <location>
        <begin position="38"/>
        <end position="48"/>
    </location>
</feature>
<dbReference type="PROSITE" id="PS00039">
    <property type="entry name" value="DEAD_ATP_HELICASE"/>
    <property type="match status" value="1"/>
</dbReference>
<dbReference type="AlphaFoldDB" id="A0A1Y1UD94"/>
<evidence type="ECO:0000256" key="8">
    <source>
        <dbReference type="SAM" id="MobiDB-lite"/>
    </source>
</evidence>
<accession>A0A1Y1UD94</accession>
<evidence type="ECO:0000259" key="10">
    <source>
        <dbReference type="PROSITE" id="PS51194"/>
    </source>
</evidence>
<dbReference type="Gene3D" id="3.40.50.300">
    <property type="entry name" value="P-loop containing nucleotide triphosphate hydrolases"/>
    <property type="match status" value="2"/>
</dbReference>
<dbReference type="STRING" id="4999.A0A1Y1UD94"/>
<dbReference type="InterPro" id="IPR011545">
    <property type="entry name" value="DEAD/DEAH_box_helicase_dom"/>
</dbReference>
<feature type="compositionally biased region" description="Basic and acidic residues" evidence="8">
    <location>
        <begin position="556"/>
        <end position="568"/>
    </location>
</feature>
<dbReference type="GO" id="GO:0003724">
    <property type="term" value="F:RNA helicase activity"/>
    <property type="evidence" value="ECO:0007669"/>
    <property type="project" value="UniProtKB-EC"/>
</dbReference>